<name>A0ABM9UPZ1_SARVE</name>
<evidence type="ECO:0000313" key="3">
    <source>
        <dbReference type="EMBL" id="CUN86049.1"/>
    </source>
</evidence>
<dbReference type="NCBIfam" id="TIGR00277">
    <property type="entry name" value="HDIG"/>
    <property type="match status" value="1"/>
</dbReference>
<evidence type="ECO:0000313" key="4">
    <source>
        <dbReference type="Proteomes" id="UP000095488"/>
    </source>
</evidence>
<keyword evidence="4" id="KW-1185">Reference proteome</keyword>
<comment type="caution">
    <text evidence="3">The sequence shown here is derived from an EMBL/GenBank/DDBJ whole genome shotgun (WGS) entry which is preliminary data.</text>
</comment>
<protein>
    <submittedName>
        <fullName evidence="3">Multifunctional tRNA nucleotidyl transferase/2'3'-cyclic phosphodiesterase/2'nucleotidase/phosphatase</fullName>
    </submittedName>
</protein>
<dbReference type="SUPFAM" id="SSF109604">
    <property type="entry name" value="HD-domain/PDEase-like"/>
    <property type="match status" value="1"/>
</dbReference>
<gene>
    <name evidence="3" type="ORF">ERS852473_01264</name>
</gene>
<dbReference type="Proteomes" id="UP000095488">
    <property type="component" value="Unassembled WGS sequence"/>
</dbReference>
<proteinExistence type="predicted"/>
<dbReference type="RefSeq" id="WP_055258729.1">
    <property type="nucleotide sequence ID" value="NZ_CABIXL010000004.1"/>
</dbReference>
<keyword evidence="3" id="KW-0808">Transferase</keyword>
<dbReference type="InterPro" id="IPR050124">
    <property type="entry name" value="tRNA_CCA-adding_enzyme"/>
</dbReference>
<dbReference type="InterPro" id="IPR003607">
    <property type="entry name" value="HD/PDEase_dom"/>
</dbReference>
<dbReference type="PANTHER" id="PTHR47545:SF2">
    <property type="entry name" value="CC-ADDING TRNA NUCLEOTIDYLTRANSFERASE"/>
    <property type="match status" value="1"/>
</dbReference>
<accession>A0ABM9UPZ1</accession>
<reference evidence="3 4" key="1">
    <citation type="submission" date="2015-09" db="EMBL/GenBank/DDBJ databases">
        <authorList>
            <consortium name="Pathogen Informatics"/>
        </authorList>
    </citation>
    <scope>NUCLEOTIDE SEQUENCE [LARGE SCALE GENOMIC DNA]</scope>
    <source>
        <strain evidence="3 4">2789STDY5834858</strain>
    </source>
</reference>
<organism evidence="3 4">
    <name type="scientific">Sarcina ventriculi</name>
    <name type="common">Clostridium ventriculi</name>
    <dbReference type="NCBI Taxonomy" id="1267"/>
    <lineage>
        <taxon>Bacteria</taxon>
        <taxon>Bacillati</taxon>
        <taxon>Bacillota</taxon>
        <taxon>Clostridia</taxon>
        <taxon>Eubacteriales</taxon>
        <taxon>Clostridiaceae</taxon>
        <taxon>Sarcina</taxon>
    </lineage>
</organism>
<dbReference type="Gene3D" id="1.10.3090.10">
    <property type="entry name" value="cca-adding enzyme, domain 2"/>
    <property type="match status" value="1"/>
</dbReference>
<feature type="domain" description="HD" evidence="2">
    <location>
        <begin position="70"/>
        <end position="161"/>
    </location>
</feature>
<dbReference type="InterPro" id="IPR006675">
    <property type="entry name" value="HDIG_dom"/>
</dbReference>
<evidence type="ECO:0000256" key="1">
    <source>
        <dbReference type="ARBA" id="ARBA00022741"/>
    </source>
</evidence>
<dbReference type="InterPro" id="IPR006674">
    <property type="entry name" value="HD_domain"/>
</dbReference>
<dbReference type="CDD" id="cd00077">
    <property type="entry name" value="HDc"/>
    <property type="match status" value="1"/>
</dbReference>
<dbReference type="PANTHER" id="PTHR47545">
    <property type="entry name" value="MULTIFUNCTIONAL CCA PROTEIN"/>
    <property type="match status" value="1"/>
</dbReference>
<dbReference type="EMBL" id="CYZR01000004">
    <property type="protein sequence ID" value="CUN86049.1"/>
    <property type="molecule type" value="Genomic_DNA"/>
</dbReference>
<dbReference type="Pfam" id="PF01966">
    <property type="entry name" value="HD"/>
    <property type="match status" value="1"/>
</dbReference>
<sequence length="230" mass="26910">MEIKSIINETSDELFYELEHHLLYDKKPSIYLMETFLNSNNDTCYNLINTLCNLKKVKKNSMLDNEEDALTHTLYVIDQAAKYKDLAHNKRAFMFAALLHDIGKTKTTVLNNDDNIIYIYPHHDLVGGEMARRILRTYINNITLRDNIVSLIKYHMTHFYILNRIKTNEVLNMIENTDIHDVALLSLCDRLGEKNLSKEDKETILNDINKFLNIMSSKTGLHYDNFSINF</sequence>
<evidence type="ECO:0000259" key="2">
    <source>
        <dbReference type="Pfam" id="PF01966"/>
    </source>
</evidence>
<dbReference type="GO" id="GO:0016740">
    <property type="term" value="F:transferase activity"/>
    <property type="evidence" value="ECO:0007669"/>
    <property type="project" value="UniProtKB-KW"/>
</dbReference>
<keyword evidence="1" id="KW-0547">Nucleotide-binding</keyword>